<keyword evidence="3" id="KW-1185">Reference proteome</keyword>
<dbReference type="InterPro" id="IPR036188">
    <property type="entry name" value="FAD/NAD-bd_sf"/>
</dbReference>
<evidence type="ECO:0000313" key="2">
    <source>
        <dbReference type="EMBL" id="BBX00057.1"/>
    </source>
</evidence>
<feature type="domain" description="Amine oxidase" evidence="1">
    <location>
        <begin position="12"/>
        <end position="430"/>
    </location>
</feature>
<dbReference type="PANTHER" id="PTHR42923">
    <property type="entry name" value="PROTOPORPHYRINOGEN OXIDASE"/>
    <property type="match status" value="1"/>
</dbReference>
<dbReference type="InterPro" id="IPR050464">
    <property type="entry name" value="Zeta_carotene_desat/Oxidored"/>
</dbReference>
<dbReference type="EMBL" id="AP022560">
    <property type="protein sequence ID" value="BBX00057.1"/>
    <property type="molecule type" value="Genomic_DNA"/>
</dbReference>
<dbReference type="Proteomes" id="UP000466681">
    <property type="component" value="Chromosome"/>
</dbReference>
<dbReference type="AlphaFoldDB" id="A0AAD1H7M1"/>
<gene>
    <name evidence="2" type="primary">hemG_2</name>
    <name evidence="2" type="ORF">MMOR_09930</name>
</gene>
<dbReference type="SUPFAM" id="SSF54373">
    <property type="entry name" value="FAD-linked reductases, C-terminal domain"/>
    <property type="match status" value="1"/>
</dbReference>
<dbReference type="Gene3D" id="3.90.660.20">
    <property type="entry name" value="Protoporphyrinogen oxidase, mitochondrial, domain 2"/>
    <property type="match status" value="1"/>
</dbReference>
<reference evidence="2 3" key="1">
    <citation type="journal article" date="2019" name="Emerg. Microbes Infect.">
        <title>Comprehensive subspecies identification of 175 nontuberculous mycobacteria species based on 7547 genomic profiles.</title>
        <authorList>
            <person name="Matsumoto Y."/>
            <person name="Kinjo T."/>
            <person name="Motooka D."/>
            <person name="Nabeya D."/>
            <person name="Jung N."/>
            <person name="Uechi K."/>
            <person name="Horii T."/>
            <person name="Iida T."/>
            <person name="Fujita J."/>
            <person name="Nakamura S."/>
        </authorList>
    </citation>
    <scope>NUCLEOTIDE SEQUENCE [LARGE SCALE GENOMIC DNA]</scope>
    <source>
        <strain evidence="2 3">JCM 6375</strain>
    </source>
</reference>
<evidence type="ECO:0000259" key="1">
    <source>
        <dbReference type="Pfam" id="PF01593"/>
    </source>
</evidence>
<evidence type="ECO:0000313" key="3">
    <source>
        <dbReference type="Proteomes" id="UP000466681"/>
    </source>
</evidence>
<sequence>MVRRAAVVGAGLSGLTAGYRLQQAGWHVDVFESGDVVGGRVQTVRSHGYAIDTGASALGSTYRSYIALATELGLELRPTAPYIGIRRSGTTHFLDMRHAVRSGVTTQLLSRGAKMRVPRLAVDVALAKARGWLDYSDMGKAAPLDTQSVRDYAVRVLNAEVDSYLCEPIVRTMLIADTDKVSKVELFSGIANIFAAKVLSVVGGQGRVPETLAERLDVRLRAPVTEVRRTPRGVEVTCQGTTSVYDGCVVSCPLPQAFDICVDDREALGPLRSVLGYTQCVSVAVGTSRPPDCPAGTVLFPSVEDADIALMFLDHNKARDRAPSGHGLLSCLWEAGASERSIDAPDDALVERTLATVFEVFPELRGTVDFTHVTRWRQALPLTRIGAYQEIGRLDAALDRRSLVQYAADFMSAAGQNTAVEFGGRAASNLIAQAV</sequence>
<dbReference type="RefSeq" id="WP_083156571.1">
    <property type="nucleotide sequence ID" value="NZ_AP022560.1"/>
</dbReference>
<accession>A0AAD1H7M1</accession>
<dbReference type="Pfam" id="PF01593">
    <property type="entry name" value="Amino_oxidase"/>
    <property type="match status" value="1"/>
</dbReference>
<dbReference type="Gene3D" id="1.10.3110.10">
    <property type="entry name" value="protoporphyrinogen ix oxidase, domain 3"/>
    <property type="match status" value="1"/>
</dbReference>
<dbReference type="Gene3D" id="3.50.50.60">
    <property type="entry name" value="FAD/NAD(P)-binding domain"/>
    <property type="match status" value="1"/>
</dbReference>
<dbReference type="SUPFAM" id="SSF51905">
    <property type="entry name" value="FAD/NAD(P)-binding domain"/>
    <property type="match status" value="1"/>
</dbReference>
<protein>
    <submittedName>
        <fullName evidence="2">Protoporphyrinogen oxidase</fullName>
    </submittedName>
</protein>
<proteinExistence type="predicted"/>
<dbReference type="KEGG" id="mmor:MMOR_09930"/>
<organism evidence="2 3">
    <name type="scientific">Mycolicibacterium moriokaense</name>
    <dbReference type="NCBI Taxonomy" id="39691"/>
    <lineage>
        <taxon>Bacteria</taxon>
        <taxon>Bacillati</taxon>
        <taxon>Actinomycetota</taxon>
        <taxon>Actinomycetes</taxon>
        <taxon>Mycobacteriales</taxon>
        <taxon>Mycobacteriaceae</taxon>
        <taxon>Mycolicibacterium</taxon>
    </lineage>
</organism>
<dbReference type="InterPro" id="IPR002937">
    <property type="entry name" value="Amino_oxidase"/>
</dbReference>
<name>A0AAD1H7M1_9MYCO</name>
<dbReference type="GO" id="GO:0016491">
    <property type="term" value="F:oxidoreductase activity"/>
    <property type="evidence" value="ECO:0007669"/>
    <property type="project" value="InterPro"/>
</dbReference>